<proteinExistence type="inferred from homology"/>
<dbReference type="EMBL" id="MLAK01001222">
    <property type="protein sequence ID" value="OHS95787.1"/>
    <property type="molecule type" value="Genomic_DNA"/>
</dbReference>
<dbReference type="PROSITE" id="PS50011">
    <property type="entry name" value="PROTEIN_KINASE_DOM"/>
    <property type="match status" value="1"/>
</dbReference>
<evidence type="ECO:0000313" key="7">
    <source>
        <dbReference type="Proteomes" id="UP000179807"/>
    </source>
</evidence>
<dbReference type="Gene3D" id="1.10.510.10">
    <property type="entry name" value="Transferase(Phosphotransferase) domain 1"/>
    <property type="match status" value="1"/>
</dbReference>
<dbReference type="GeneID" id="94846540"/>
<dbReference type="InterPro" id="IPR008271">
    <property type="entry name" value="Ser/Thr_kinase_AS"/>
</dbReference>
<protein>
    <submittedName>
        <fullName evidence="6">CAMK family protein kinase</fullName>
    </submittedName>
</protein>
<reference evidence="6" key="1">
    <citation type="submission" date="2016-10" db="EMBL/GenBank/DDBJ databases">
        <authorList>
            <person name="Benchimol M."/>
            <person name="Almeida L.G."/>
            <person name="Vasconcelos A.T."/>
            <person name="Perreira-Neves A."/>
            <person name="Rosa I.A."/>
            <person name="Tasca T."/>
            <person name="Bogo M.R."/>
            <person name="de Souza W."/>
        </authorList>
    </citation>
    <scope>NUCLEOTIDE SEQUENCE [LARGE SCALE GENOMIC DNA]</scope>
    <source>
        <strain evidence="6">K</strain>
    </source>
</reference>
<dbReference type="PANTHER" id="PTHR24362:SF309">
    <property type="entry name" value="PROTEIN KINASE DOMAIN-CONTAINING PROTEIN"/>
    <property type="match status" value="1"/>
</dbReference>
<evidence type="ECO:0000256" key="2">
    <source>
        <dbReference type="ARBA" id="ARBA00022840"/>
    </source>
</evidence>
<dbReference type="InterPro" id="IPR011009">
    <property type="entry name" value="Kinase-like_dom_sf"/>
</dbReference>
<evidence type="ECO:0000256" key="3">
    <source>
        <dbReference type="PROSITE-ProRule" id="PRU10141"/>
    </source>
</evidence>
<keyword evidence="6" id="KW-0418">Kinase</keyword>
<dbReference type="OrthoDB" id="10252171at2759"/>
<keyword evidence="6" id="KW-0808">Transferase</keyword>
<dbReference type="PROSITE" id="PS00108">
    <property type="entry name" value="PROTEIN_KINASE_ST"/>
    <property type="match status" value="1"/>
</dbReference>
<feature type="binding site" evidence="3">
    <location>
        <position position="148"/>
    </location>
    <ligand>
        <name>ATP</name>
        <dbReference type="ChEBI" id="CHEBI:30616"/>
    </ligand>
</feature>
<dbReference type="GO" id="GO:0005524">
    <property type="term" value="F:ATP binding"/>
    <property type="evidence" value="ECO:0007669"/>
    <property type="project" value="UniProtKB-UniRule"/>
</dbReference>
<dbReference type="PANTHER" id="PTHR24362">
    <property type="entry name" value="SERINE/THREONINE-PROTEIN KINASE NEK"/>
    <property type="match status" value="1"/>
</dbReference>
<feature type="domain" description="Protein kinase" evidence="5">
    <location>
        <begin position="119"/>
        <end position="368"/>
    </location>
</feature>
<evidence type="ECO:0000313" key="6">
    <source>
        <dbReference type="EMBL" id="OHS95787.1"/>
    </source>
</evidence>
<evidence type="ECO:0000259" key="5">
    <source>
        <dbReference type="PROSITE" id="PS50011"/>
    </source>
</evidence>
<dbReference type="SMART" id="SM00220">
    <property type="entry name" value="S_TKc"/>
    <property type="match status" value="1"/>
</dbReference>
<dbReference type="Proteomes" id="UP000179807">
    <property type="component" value="Unassembled WGS sequence"/>
</dbReference>
<dbReference type="PROSITE" id="PS00107">
    <property type="entry name" value="PROTEIN_KINASE_ATP"/>
    <property type="match status" value="1"/>
</dbReference>
<evidence type="ECO:0000256" key="4">
    <source>
        <dbReference type="RuleBase" id="RU000304"/>
    </source>
</evidence>
<gene>
    <name evidence="6" type="ORF">TRFO_38092</name>
</gene>
<dbReference type="Pfam" id="PF00069">
    <property type="entry name" value="Pkinase"/>
    <property type="match status" value="1"/>
</dbReference>
<name>A0A1J4JDN4_9EUKA</name>
<keyword evidence="2 3" id="KW-0067">ATP-binding</keyword>
<sequence length="493" mass="55570">MSLIHPNLPQSVIVQNASITPSSSTPTMVGLINSPNGISPSLSTLEQSQKDSVLPSYSDEIPVINPNQSTINNQLNGHIGSPSRSSFKTPISKEITNKSPDEVEINDSLLLDVLKKKDYKYVKPIGRGGTATCHVVYSNRYMMNFVCKKIILDNNVICSQCELIALQKLNSSEIIRMYDFEILPSCIFLFLEYCPNGSLQDYIRKEGPLSGKKLYGVVRTLLNAIKFIHDNRFAHLDIKPSNILIDKYGRVKLADFGISRFMKQGCNVSNQRAGTIIFMPPELFTSSFFDPFSADIWSLGVTFYYLATKKVPWSTVSLEYTKNSILNASIMFPPSFNDKNFAYMIREMLRIDPKIRLNADRLLQMPFLQNIDRKDCALIKNKEVTIFGIPQDGFSHVPTSSSLNPNLLKKAIHPHWNNQSYNFCQQSNQSLNVPNQIVNCNCTGQKCECAQYHKNLLKLDQLANGSQSQLRKVYGSMAIGQSFGMMKRRKSIL</sequence>
<dbReference type="AlphaFoldDB" id="A0A1J4JDN4"/>
<keyword evidence="1 3" id="KW-0547">Nucleotide-binding</keyword>
<dbReference type="VEuPathDB" id="TrichDB:TRFO_38092"/>
<dbReference type="InterPro" id="IPR017441">
    <property type="entry name" value="Protein_kinase_ATP_BS"/>
</dbReference>
<evidence type="ECO:0000256" key="1">
    <source>
        <dbReference type="ARBA" id="ARBA00022741"/>
    </source>
</evidence>
<dbReference type="InterPro" id="IPR000719">
    <property type="entry name" value="Prot_kinase_dom"/>
</dbReference>
<comment type="similarity">
    <text evidence="4">Belongs to the protein kinase superfamily.</text>
</comment>
<comment type="caution">
    <text evidence="6">The sequence shown here is derived from an EMBL/GenBank/DDBJ whole genome shotgun (WGS) entry which is preliminary data.</text>
</comment>
<accession>A0A1J4JDN4</accession>
<dbReference type="SUPFAM" id="SSF56112">
    <property type="entry name" value="Protein kinase-like (PK-like)"/>
    <property type="match status" value="1"/>
</dbReference>
<organism evidence="6 7">
    <name type="scientific">Tritrichomonas foetus</name>
    <dbReference type="NCBI Taxonomy" id="1144522"/>
    <lineage>
        <taxon>Eukaryota</taxon>
        <taxon>Metamonada</taxon>
        <taxon>Parabasalia</taxon>
        <taxon>Tritrichomonadida</taxon>
        <taxon>Tritrichomonadidae</taxon>
        <taxon>Tritrichomonas</taxon>
    </lineage>
</organism>
<dbReference type="RefSeq" id="XP_068348924.1">
    <property type="nucleotide sequence ID" value="XM_068511836.1"/>
</dbReference>
<dbReference type="GO" id="GO:0004674">
    <property type="term" value="F:protein serine/threonine kinase activity"/>
    <property type="evidence" value="ECO:0007669"/>
    <property type="project" value="UniProtKB-KW"/>
</dbReference>
<keyword evidence="7" id="KW-1185">Reference proteome</keyword>
<keyword evidence="4" id="KW-0723">Serine/threonine-protein kinase</keyword>